<evidence type="ECO:0000313" key="3">
    <source>
        <dbReference type="Proteomes" id="UP000185003"/>
    </source>
</evidence>
<dbReference type="AlphaFoldDB" id="A0A1N6KB57"/>
<evidence type="ECO:0000313" key="2">
    <source>
        <dbReference type="EMBL" id="SIO53792.1"/>
    </source>
</evidence>
<dbReference type="RefSeq" id="WP_143197604.1">
    <property type="nucleotide sequence ID" value="NZ_FSRA01000002.1"/>
</dbReference>
<sequence length="171" mass="19428">MPIELSAVESILILVVCVLGYYWFLYKKGAFAPKEVPVSSMENILEVPDLIPRELLTEGNRSLMSLPPHSESLKEYEEIDDSGFEILEDENMALLKEAEIVVDRIQDTLNNIASNPPNPEEVSSKIRAIISPYQIFLETEYFDSINTYIALSVERDCGIKLTKTELQSLWN</sequence>
<keyword evidence="3" id="KW-1185">Reference proteome</keyword>
<reference evidence="2 3" key="1">
    <citation type="submission" date="2016-11" db="EMBL/GenBank/DDBJ databases">
        <authorList>
            <person name="Jaros S."/>
            <person name="Januszkiewicz K."/>
            <person name="Wedrychowicz H."/>
        </authorList>
    </citation>
    <scope>NUCLEOTIDE SEQUENCE [LARGE SCALE GENOMIC DNA]</scope>
    <source>
        <strain evidence="2 3">DSM 24787</strain>
    </source>
</reference>
<gene>
    <name evidence="2" type="ORF">SAMN04488055_5480</name>
</gene>
<organism evidence="2 3">
    <name type="scientific">Chitinophaga niabensis</name>
    <dbReference type="NCBI Taxonomy" id="536979"/>
    <lineage>
        <taxon>Bacteria</taxon>
        <taxon>Pseudomonadati</taxon>
        <taxon>Bacteroidota</taxon>
        <taxon>Chitinophagia</taxon>
        <taxon>Chitinophagales</taxon>
        <taxon>Chitinophagaceae</taxon>
        <taxon>Chitinophaga</taxon>
    </lineage>
</organism>
<proteinExistence type="predicted"/>
<dbReference type="Proteomes" id="UP000185003">
    <property type="component" value="Unassembled WGS sequence"/>
</dbReference>
<keyword evidence="1" id="KW-1133">Transmembrane helix</keyword>
<feature type="transmembrane region" description="Helical" evidence="1">
    <location>
        <begin position="6"/>
        <end position="25"/>
    </location>
</feature>
<evidence type="ECO:0000256" key="1">
    <source>
        <dbReference type="SAM" id="Phobius"/>
    </source>
</evidence>
<keyword evidence="1" id="KW-0472">Membrane</keyword>
<accession>A0A1N6KB57</accession>
<keyword evidence="1" id="KW-0812">Transmembrane</keyword>
<dbReference type="EMBL" id="FSRA01000002">
    <property type="protein sequence ID" value="SIO53792.1"/>
    <property type="molecule type" value="Genomic_DNA"/>
</dbReference>
<dbReference type="STRING" id="536979.SAMN04488055_5480"/>
<name>A0A1N6KB57_9BACT</name>
<protein>
    <submittedName>
        <fullName evidence="2">Uncharacterized protein</fullName>
    </submittedName>
</protein>
<dbReference type="OrthoDB" id="658762at2"/>